<dbReference type="AlphaFoldDB" id="A0A318HNL6"/>
<protein>
    <submittedName>
        <fullName evidence="1">Uncharacterized protein</fullName>
    </submittedName>
</protein>
<sequence length="68" mass="6989">MLALGGEELGPGNDLGVLLEQRAALALCHATPDAEFDAVVEGVGAAFKDHRTMSTDHGRFALGGAPDK</sequence>
<proteinExistence type="predicted"/>
<comment type="caution">
    <text evidence="1">The sequence shown here is derived from an EMBL/GenBank/DDBJ whole genome shotgun (WGS) entry which is preliminary data.</text>
</comment>
<accession>A0A318HNL6</accession>
<keyword evidence="2" id="KW-1185">Reference proteome</keyword>
<evidence type="ECO:0000313" key="1">
    <source>
        <dbReference type="EMBL" id="PXX13329.1"/>
    </source>
</evidence>
<name>A0A318HNL6_9MYCO</name>
<reference evidence="1 2" key="2">
    <citation type="submission" date="2018-06" db="EMBL/GenBank/DDBJ databases">
        <title>Sequencing of bacterial isolates from soil warming experiment in Harvard Forest, Massachusetts, USA.</title>
        <authorList>
            <person name="Deangelis K.PhD."/>
        </authorList>
    </citation>
    <scope>NUCLEOTIDE SEQUENCE [LARGE SCALE GENOMIC DNA]</scope>
    <source>
        <strain evidence="1 2">GAS496</strain>
    </source>
</reference>
<dbReference type="EMBL" id="QJJU01000001">
    <property type="protein sequence ID" value="PXX13329.1"/>
    <property type="molecule type" value="Genomic_DNA"/>
</dbReference>
<dbReference type="Proteomes" id="UP000247781">
    <property type="component" value="Unassembled WGS sequence"/>
</dbReference>
<reference evidence="2" key="1">
    <citation type="submission" date="2018-05" db="EMBL/GenBank/DDBJ databases">
        <authorList>
            <person name="Deangelis K."/>
            <person name="Huntemann M."/>
            <person name="Clum A."/>
            <person name="Pillay M."/>
            <person name="Palaniappan K."/>
            <person name="Varghese N."/>
            <person name="Mikhailova N."/>
            <person name="Stamatis D."/>
            <person name="Reddy T."/>
            <person name="Daum C."/>
            <person name="Shapiro N."/>
            <person name="Ivanova N."/>
            <person name="Kyrpides N."/>
            <person name="Woyke T."/>
        </authorList>
    </citation>
    <scope>NUCLEOTIDE SEQUENCE [LARGE SCALE GENOMIC DNA]</scope>
    <source>
        <strain evidence="2">GAS496</strain>
    </source>
</reference>
<evidence type="ECO:0000313" key="2">
    <source>
        <dbReference type="Proteomes" id="UP000247781"/>
    </source>
</evidence>
<organism evidence="1 2">
    <name type="scientific">Mycolicibacterium moriokaense</name>
    <dbReference type="NCBI Taxonomy" id="39691"/>
    <lineage>
        <taxon>Bacteria</taxon>
        <taxon>Bacillati</taxon>
        <taxon>Actinomycetota</taxon>
        <taxon>Actinomycetes</taxon>
        <taxon>Mycobacteriales</taxon>
        <taxon>Mycobacteriaceae</taxon>
        <taxon>Mycolicibacterium</taxon>
    </lineage>
</organism>
<gene>
    <name evidence="1" type="ORF">C8E89_101485</name>
</gene>